<dbReference type="PANTHER" id="PTHR47990">
    <property type="entry name" value="2-OXOGLUTARATE (2OG) AND FE(II)-DEPENDENT OXYGENASE SUPERFAMILY PROTEIN-RELATED"/>
    <property type="match status" value="1"/>
</dbReference>
<dbReference type="PROSITE" id="PS51471">
    <property type="entry name" value="FE2OG_OXY"/>
    <property type="match status" value="1"/>
</dbReference>
<proteinExistence type="inferred from homology"/>
<dbReference type="EMBL" id="JADGKB010000012">
    <property type="protein sequence ID" value="KAJ3260247.1"/>
    <property type="molecule type" value="Genomic_DNA"/>
</dbReference>
<dbReference type="Gene3D" id="2.60.120.330">
    <property type="entry name" value="B-lactam Antibiotic, Isopenicillin N Synthase, Chain"/>
    <property type="match status" value="1"/>
</dbReference>
<keyword evidence="1" id="KW-0479">Metal-binding</keyword>
<keyword evidence="1" id="KW-0408">Iron</keyword>
<dbReference type="InterPro" id="IPR026992">
    <property type="entry name" value="DIOX_N"/>
</dbReference>
<evidence type="ECO:0000313" key="3">
    <source>
        <dbReference type="EMBL" id="KAJ3260247.1"/>
    </source>
</evidence>
<gene>
    <name evidence="3" type="ORF">HK103_000882</name>
</gene>
<dbReference type="InterPro" id="IPR050231">
    <property type="entry name" value="Iron_ascorbate_oxido_reductase"/>
</dbReference>
<dbReference type="Proteomes" id="UP001210925">
    <property type="component" value="Unassembled WGS sequence"/>
</dbReference>
<dbReference type="SUPFAM" id="SSF51197">
    <property type="entry name" value="Clavaminate synthase-like"/>
    <property type="match status" value="1"/>
</dbReference>
<evidence type="ECO:0000313" key="4">
    <source>
        <dbReference type="Proteomes" id="UP001210925"/>
    </source>
</evidence>
<dbReference type="Pfam" id="PF03171">
    <property type="entry name" value="2OG-FeII_Oxy"/>
    <property type="match status" value="1"/>
</dbReference>
<evidence type="ECO:0000259" key="2">
    <source>
        <dbReference type="PROSITE" id="PS51471"/>
    </source>
</evidence>
<dbReference type="InterPro" id="IPR027443">
    <property type="entry name" value="IPNS-like_sf"/>
</dbReference>
<sequence length="325" mass="36636">MSEIKLPKIDLTESPVSKQTLQSLQEAITNYGAFYVKTNYKDHSRLFESAGRLFKTSDMDKSELTIEPGGFTRGFIKLGGESGSDLMELKEAFSYGATLDGQPRNKLEGDNKWPNTLALQDKETFKDFYKECNRISLEISKLLSVLLTGEETTWTELVEGGFSISLMRIFKYFGCSNPNSIGSSPHTDWGFLTLIKADEKEPALQIASEKDGKTAWHNVSAIPEGESDPSPWFIVNAGDFLAMATNGSCLSPYHRVVSTTTDRTSFVYFAYPSYECRTPSFKSNKLSFYQDQSQPSSFKGTRMTEITTQCFGDFIHDKWSQVYRY</sequence>
<comment type="caution">
    <text evidence="3">The sequence shown here is derived from an EMBL/GenBank/DDBJ whole genome shotgun (WGS) entry which is preliminary data.</text>
</comment>
<accession>A0AAD5YA05</accession>
<dbReference type="GO" id="GO:0046872">
    <property type="term" value="F:metal ion binding"/>
    <property type="evidence" value="ECO:0007669"/>
    <property type="project" value="UniProtKB-KW"/>
</dbReference>
<dbReference type="InterPro" id="IPR044861">
    <property type="entry name" value="IPNS-like_FE2OG_OXY"/>
</dbReference>
<evidence type="ECO:0000256" key="1">
    <source>
        <dbReference type="RuleBase" id="RU003682"/>
    </source>
</evidence>
<comment type="similarity">
    <text evidence="1">Belongs to the iron/ascorbate-dependent oxidoreductase family.</text>
</comment>
<dbReference type="Pfam" id="PF14226">
    <property type="entry name" value="DIOX_N"/>
    <property type="match status" value="1"/>
</dbReference>
<feature type="domain" description="Fe2OG dioxygenase" evidence="2">
    <location>
        <begin position="163"/>
        <end position="272"/>
    </location>
</feature>
<keyword evidence="1" id="KW-0560">Oxidoreductase</keyword>
<keyword evidence="4" id="KW-1185">Reference proteome</keyword>
<reference evidence="3" key="1">
    <citation type="submission" date="2020-05" db="EMBL/GenBank/DDBJ databases">
        <title>Phylogenomic resolution of chytrid fungi.</title>
        <authorList>
            <person name="Stajich J.E."/>
            <person name="Amses K."/>
            <person name="Simmons R."/>
            <person name="Seto K."/>
            <person name="Myers J."/>
            <person name="Bonds A."/>
            <person name="Quandt C.A."/>
            <person name="Barry K."/>
            <person name="Liu P."/>
            <person name="Grigoriev I."/>
            <person name="Longcore J.E."/>
            <person name="James T.Y."/>
        </authorList>
    </citation>
    <scope>NUCLEOTIDE SEQUENCE</scope>
    <source>
        <strain evidence="3">PLAUS21</strain>
    </source>
</reference>
<protein>
    <recommendedName>
        <fullName evidence="2">Fe2OG dioxygenase domain-containing protein</fullName>
    </recommendedName>
</protein>
<dbReference type="InterPro" id="IPR005123">
    <property type="entry name" value="Oxoglu/Fe-dep_dioxygenase_dom"/>
</dbReference>
<organism evidence="3 4">
    <name type="scientific">Boothiomyces macroporosus</name>
    <dbReference type="NCBI Taxonomy" id="261099"/>
    <lineage>
        <taxon>Eukaryota</taxon>
        <taxon>Fungi</taxon>
        <taxon>Fungi incertae sedis</taxon>
        <taxon>Chytridiomycota</taxon>
        <taxon>Chytridiomycota incertae sedis</taxon>
        <taxon>Chytridiomycetes</taxon>
        <taxon>Rhizophydiales</taxon>
        <taxon>Terramycetaceae</taxon>
        <taxon>Boothiomyces</taxon>
    </lineage>
</organism>
<name>A0AAD5YA05_9FUNG</name>
<dbReference type="AlphaFoldDB" id="A0AAD5YA05"/>
<dbReference type="GO" id="GO:0016491">
    <property type="term" value="F:oxidoreductase activity"/>
    <property type="evidence" value="ECO:0007669"/>
    <property type="project" value="UniProtKB-KW"/>
</dbReference>